<dbReference type="GO" id="GO:0000049">
    <property type="term" value="F:tRNA binding"/>
    <property type="evidence" value="ECO:0007669"/>
    <property type="project" value="UniProtKB-UniRule"/>
</dbReference>
<evidence type="ECO:0000256" key="12">
    <source>
        <dbReference type="PIRSR" id="PIRSR006621-2"/>
    </source>
</evidence>
<evidence type="ECO:0000256" key="3">
    <source>
        <dbReference type="ARBA" id="ARBA00022630"/>
    </source>
</evidence>
<dbReference type="OrthoDB" id="9783413at2"/>
<dbReference type="GO" id="GO:0050660">
    <property type="term" value="F:flavin adenine dinucleotide binding"/>
    <property type="evidence" value="ECO:0007669"/>
    <property type="project" value="InterPro"/>
</dbReference>
<evidence type="ECO:0000256" key="6">
    <source>
        <dbReference type="ARBA" id="ARBA00022857"/>
    </source>
</evidence>
<dbReference type="GO" id="GO:0010181">
    <property type="term" value="F:FMN binding"/>
    <property type="evidence" value="ECO:0007669"/>
    <property type="project" value="UniProtKB-UniRule"/>
</dbReference>
<proteinExistence type="inferred from homology"/>
<comment type="cofactor">
    <cofactor evidence="1 9 10 12">
        <name>FMN</name>
        <dbReference type="ChEBI" id="CHEBI:58210"/>
    </cofactor>
</comment>
<keyword evidence="15" id="KW-1185">Reference proteome</keyword>
<comment type="similarity">
    <text evidence="10">Belongs to the dus family.</text>
</comment>
<dbReference type="InterPro" id="IPR035587">
    <property type="entry name" value="DUS-like_FMN-bd"/>
</dbReference>
<dbReference type="InterPro" id="IPR001269">
    <property type="entry name" value="DUS_fam"/>
</dbReference>
<dbReference type="EC" id="1.3.1.91" evidence="9"/>
<evidence type="ECO:0000256" key="1">
    <source>
        <dbReference type="ARBA" id="ARBA00001917"/>
    </source>
</evidence>
<keyword evidence="2 9" id="KW-0820">tRNA-binding</keyword>
<dbReference type="Proteomes" id="UP000266385">
    <property type="component" value="Unassembled WGS sequence"/>
</dbReference>
<dbReference type="InterPro" id="IPR018517">
    <property type="entry name" value="tRNA_hU_synthase_CS"/>
</dbReference>
<dbReference type="EMBL" id="QWFX01000005">
    <property type="protein sequence ID" value="RIJ32769.1"/>
    <property type="molecule type" value="Genomic_DNA"/>
</dbReference>
<comment type="catalytic activity">
    <reaction evidence="9">
        <text>5,6-dihydrouridine(20) in tRNA + NADP(+) = uridine(20) in tRNA + NADPH + H(+)</text>
        <dbReference type="Rhea" id="RHEA:53336"/>
        <dbReference type="Rhea" id="RHEA-COMP:13533"/>
        <dbReference type="Rhea" id="RHEA-COMP:13534"/>
        <dbReference type="ChEBI" id="CHEBI:15378"/>
        <dbReference type="ChEBI" id="CHEBI:57783"/>
        <dbReference type="ChEBI" id="CHEBI:58349"/>
        <dbReference type="ChEBI" id="CHEBI:65315"/>
        <dbReference type="ChEBI" id="CHEBI:74443"/>
        <dbReference type="EC" id="1.3.1.91"/>
    </reaction>
</comment>
<comment type="catalytic activity">
    <reaction evidence="9">
        <text>5,6-dihydrouridine(20a) in tRNA + NAD(+) = uridine(20a) in tRNA + NADH + H(+)</text>
        <dbReference type="Rhea" id="RHEA:53348"/>
        <dbReference type="Rhea" id="RHEA-COMP:13535"/>
        <dbReference type="Rhea" id="RHEA-COMP:13536"/>
        <dbReference type="ChEBI" id="CHEBI:15378"/>
        <dbReference type="ChEBI" id="CHEBI:57540"/>
        <dbReference type="ChEBI" id="CHEBI:57945"/>
        <dbReference type="ChEBI" id="CHEBI:65315"/>
        <dbReference type="ChEBI" id="CHEBI:74443"/>
    </reaction>
</comment>
<keyword evidence="6 9" id="KW-0521">NADP</keyword>
<feature type="site" description="Interacts with tRNA; defines subfamily-specific binding signature" evidence="9">
    <location>
        <position position="179"/>
    </location>
</feature>
<keyword evidence="3 9" id="KW-0285">Flavoprotein</keyword>
<keyword evidence="12" id="KW-0547">Nucleotide-binding</keyword>
<organism evidence="14 15">
    <name type="scientific">Henriciella mobilis</name>
    <dbReference type="NCBI Taxonomy" id="2305467"/>
    <lineage>
        <taxon>Bacteria</taxon>
        <taxon>Pseudomonadati</taxon>
        <taxon>Pseudomonadota</taxon>
        <taxon>Alphaproteobacteria</taxon>
        <taxon>Hyphomonadales</taxon>
        <taxon>Hyphomonadaceae</taxon>
        <taxon>Henriciella</taxon>
    </lineage>
</organism>
<feature type="site" description="Interacts with tRNA; defines subfamily-specific binding signature" evidence="9">
    <location>
        <position position="302"/>
    </location>
</feature>
<feature type="active site" description="Proton donor" evidence="9 11">
    <location>
        <position position="96"/>
    </location>
</feature>
<keyword evidence="4 9" id="KW-0288">FMN</keyword>
<dbReference type="GO" id="GO:0102264">
    <property type="term" value="F:tRNA-dihydrouridine20 synthase activity"/>
    <property type="evidence" value="ECO:0007669"/>
    <property type="project" value="UniProtKB-EC"/>
</dbReference>
<feature type="site" description="Interacts with tRNA; defines subfamily-specific binding signature" evidence="9">
    <location>
        <position position="299"/>
    </location>
</feature>
<keyword evidence="7 9" id="KW-0694">RNA-binding</keyword>
<reference evidence="14 15" key="1">
    <citation type="submission" date="2018-08" db="EMBL/GenBank/DDBJ databases">
        <title>Henriciella mobilis sp. nov., isolated from seawater.</title>
        <authorList>
            <person name="Cheng H."/>
            <person name="Wu Y.-H."/>
            <person name="Xu X.-W."/>
            <person name="Guo L.-L."/>
        </authorList>
    </citation>
    <scope>NUCLEOTIDE SEQUENCE [LARGE SCALE GENOMIC DNA]</scope>
    <source>
        <strain evidence="14 15">JN25</strain>
    </source>
</reference>
<feature type="site" description="Interacts with tRNA" evidence="9">
    <location>
        <position position="93"/>
    </location>
</feature>
<evidence type="ECO:0000313" key="15">
    <source>
        <dbReference type="Proteomes" id="UP000266385"/>
    </source>
</evidence>
<name>A0A399RS06_9PROT</name>
<evidence type="ECO:0000256" key="9">
    <source>
        <dbReference type="HAMAP-Rule" id="MF_02041"/>
    </source>
</evidence>
<feature type="binding site" evidence="9 12">
    <location>
        <position position="135"/>
    </location>
    <ligand>
        <name>FMN</name>
        <dbReference type="ChEBI" id="CHEBI:58210"/>
    </ligand>
</feature>
<dbReference type="CDD" id="cd02801">
    <property type="entry name" value="DUS_like_FMN"/>
    <property type="match status" value="1"/>
</dbReference>
<feature type="binding site" evidence="9 12">
    <location>
        <begin position="13"/>
        <end position="15"/>
    </location>
    <ligand>
        <name>FMN</name>
        <dbReference type="ChEBI" id="CHEBI:58210"/>
    </ligand>
</feature>
<feature type="binding site" evidence="9 12">
    <location>
        <begin position="207"/>
        <end position="209"/>
    </location>
    <ligand>
        <name>FMN</name>
        <dbReference type="ChEBI" id="CHEBI:58210"/>
    </ligand>
</feature>
<evidence type="ECO:0000313" key="14">
    <source>
        <dbReference type="EMBL" id="RIJ32769.1"/>
    </source>
</evidence>
<feature type="binding site" evidence="9 12">
    <location>
        <position position="167"/>
    </location>
    <ligand>
        <name>FMN</name>
        <dbReference type="ChEBI" id="CHEBI:58210"/>
    </ligand>
</feature>
<sequence length="333" mass="36429">MQINQAYRFSVAPMMDWTDRHCRMFHRALSKRALLWTEMVTADAVIHGDRDRLIGFSADEHPVVLQLGGSDPHKLAEAARIAESFGYDEVNINCGCPSDRVQSGRFGACLMQEPATVASCVSAMRQAVSIPVTVKCRVAVDDDPPRETLFGFVDQVADAGCEVFTVHARKAWLSGLSPKENRDIPPLDYGLVADLKAERPELTIVLNGGIKTLGESAEHLKTFDGVMLGRAAYQTPHVLTHVDRLLETGQGHDAFDMQACLDGLQAYRPYMAARLEEGVKLSSMTRHMLGLFAGQPGARGWRRTLSEKAVRAGAGLEVLDEALSHVSPHVVPA</sequence>
<dbReference type="Pfam" id="PF01207">
    <property type="entry name" value="Dus"/>
    <property type="match status" value="1"/>
</dbReference>
<dbReference type="RefSeq" id="WP_119374849.1">
    <property type="nucleotide sequence ID" value="NZ_QWFX01000005.1"/>
</dbReference>
<feature type="binding site" evidence="9 12">
    <location>
        <begin position="229"/>
        <end position="230"/>
    </location>
    <ligand>
        <name>FMN</name>
        <dbReference type="ChEBI" id="CHEBI:58210"/>
    </ligand>
</feature>
<comment type="catalytic activity">
    <reaction evidence="9">
        <text>5,6-dihydrouridine(20) in tRNA + NAD(+) = uridine(20) in tRNA + NADH + H(+)</text>
        <dbReference type="Rhea" id="RHEA:53340"/>
        <dbReference type="Rhea" id="RHEA-COMP:13533"/>
        <dbReference type="Rhea" id="RHEA-COMP:13534"/>
        <dbReference type="ChEBI" id="CHEBI:15378"/>
        <dbReference type="ChEBI" id="CHEBI:57540"/>
        <dbReference type="ChEBI" id="CHEBI:57945"/>
        <dbReference type="ChEBI" id="CHEBI:65315"/>
        <dbReference type="ChEBI" id="CHEBI:74443"/>
        <dbReference type="EC" id="1.3.1.91"/>
    </reaction>
</comment>
<feature type="binding site" evidence="9 12">
    <location>
        <position position="66"/>
    </location>
    <ligand>
        <name>FMN</name>
        <dbReference type="ChEBI" id="CHEBI:58210"/>
    </ligand>
</feature>
<dbReference type="NCBIfam" id="TIGR00742">
    <property type="entry name" value="yjbN"/>
    <property type="match status" value="1"/>
</dbReference>
<dbReference type="PROSITE" id="PS01136">
    <property type="entry name" value="UPF0034"/>
    <property type="match status" value="1"/>
</dbReference>
<keyword evidence="5 9" id="KW-0819">tRNA processing</keyword>
<dbReference type="GO" id="GO:0102266">
    <property type="term" value="F:tRNA-dihydrouridine20a synthase activity"/>
    <property type="evidence" value="ECO:0007669"/>
    <property type="project" value="RHEA"/>
</dbReference>
<dbReference type="Gene3D" id="1.20.120.1460">
    <property type="match status" value="1"/>
</dbReference>
<dbReference type="InterPro" id="IPR004653">
    <property type="entry name" value="DusA"/>
</dbReference>
<gene>
    <name evidence="9 14" type="primary">dusA</name>
    <name evidence="14" type="ORF">D1223_02675</name>
</gene>
<accession>A0A399RS06</accession>
<dbReference type="PANTHER" id="PTHR42907:SF1">
    <property type="entry name" value="FMN-LINKED OXIDOREDUCTASES SUPERFAMILY PROTEIN"/>
    <property type="match status" value="1"/>
</dbReference>
<dbReference type="NCBIfam" id="NF008774">
    <property type="entry name" value="PRK11815.1"/>
    <property type="match status" value="1"/>
</dbReference>
<comment type="function">
    <text evidence="9">Catalyzes the synthesis of 5,6-dihydrouridine (D), a modified base found in the D-loop of most tRNAs, via the reduction of the C5-C6 double bond in target uridines. Specifically modifies U20 and U20a in tRNAs.</text>
</comment>
<dbReference type="PIRSF" id="PIRSF006621">
    <property type="entry name" value="Dus"/>
    <property type="match status" value="1"/>
</dbReference>
<comment type="caution">
    <text evidence="14">The sequence shown here is derived from an EMBL/GenBank/DDBJ whole genome shotgun (WGS) entry which is preliminary data.</text>
</comment>
<evidence type="ECO:0000256" key="11">
    <source>
        <dbReference type="PIRSR" id="PIRSR006621-1"/>
    </source>
</evidence>
<evidence type="ECO:0000256" key="2">
    <source>
        <dbReference type="ARBA" id="ARBA00022555"/>
    </source>
</evidence>
<feature type="site" description="Interacts with tRNA" evidence="9">
    <location>
        <position position="182"/>
    </location>
</feature>
<dbReference type="SUPFAM" id="SSF51395">
    <property type="entry name" value="FMN-linked oxidoreductases"/>
    <property type="match status" value="1"/>
</dbReference>
<dbReference type="AlphaFoldDB" id="A0A399RS06"/>
<comment type="catalytic activity">
    <reaction evidence="9">
        <text>5,6-dihydrouridine(20a) in tRNA + NADP(+) = uridine(20a) in tRNA + NADPH + H(+)</text>
        <dbReference type="Rhea" id="RHEA:53344"/>
        <dbReference type="Rhea" id="RHEA-COMP:13535"/>
        <dbReference type="Rhea" id="RHEA-COMP:13536"/>
        <dbReference type="ChEBI" id="CHEBI:15378"/>
        <dbReference type="ChEBI" id="CHEBI:57783"/>
        <dbReference type="ChEBI" id="CHEBI:58349"/>
        <dbReference type="ChEBI" id="CHEBI:65315"/>
        <dbReference type="ChEBI" id="CHEBI:74443"/>
    </reaction>
</comment>
<evidence type="ECO:0000256" key="4">
    <source>
        <dbReference type="ARBA" id="ARBA00022643"/>
    </source>
</evidence>
<dbReference type="InterPro" id="IPR013785">
    <property type="entry name" value="Aldolase_TIM"/>
</dbReference>
<keyword evidence="8 9" id="KW-0560">Oxidoreductase</keyword>
<evidence type="ECO:0000256" key="5">
    <source>
        <dbReference type="ARBA" id="ARBA00022694"/>
    </source>
</evidence>
<evidence type="ECO:0000256" key="8">
    <source>
        <dbReference type="ARBA" id="ARBA00023002"/>
    </source>
</evidence>
<protein>
    <recommendedName>
        <fullName evidence="9">tRNA-dihydrouridine(20/20a) synthase</fullName>
        <ecNumber evidence="9">1.3.1.91</ecNumber>
    </recommendedName>
    <alternativeName>
        <fullName evidence="9">U20-specific dihydrouridine synthase</fullName>
        <shortName evidence="9">U20-specific Dus</shortName>
    </alternativeName>
    <alternativeName>
        <fullName evidence="9">tRNA-dihydrouridine synthase A</fullName>
    </alternativeName>
</protein>
<evidence type="ECO:0000259" key="13">
    <source>
        <dbReference type="Pfam" id="PF01207"/>
    </source>
</evidence>
<feature type="domain" description="DUS-like FMN-binding" evidence="13">
    <location>
        <begin position="11"/>
        <end position="322"/>
    </location>
</feature>
<evidence type="ECO:0000256" key="10">
    <source>
        <dbReference type="PIRNR" id="PIRNR006621"/>
    </source>
</evidence>
<evidence type="ECO:0000256" key="7">
    <source>
        <dbReference type="ARBA" id="ARBA00022884"/>
    </source>
</evidence>
<dbReference type="Gene3D" id="3.20.20.70">
    <property type="entry name" value="Aldolase class I"/>
    <property type="match status" value="1"/>
</dbReference>
<dbReference type="HAMAP" id="MF_02041">
    <property type="entry name" value="DusA_subfam"/>
    <property type="match status" value="1"/>
</dbReference>
<comment type="similarity">
    <text evidence="9">Belongs to the Dus family. DusA subfamily.</text>
</comment>
<dbReference type="PANTHER" id="PTHR42907">
    <property type="entry name" value="FMN-LINKED OXIDOREDUCTASES SUPERFAMILY PROTEIN"/>
    <property type="match status" value="1"/>
</dbReference>